<dbReference type="VEuPathDB" id="FungiDB:YALI1_F31875g"/>
<reference evidence="2 3" key="1">
    <citation type="journal article" date="2016" name="PLoS ONE">
        <title>Sequence Assembly of Yarrowia lipolytica Strain W29/CLIB89 Shows Transposable Element Diversity.</title>
        <authorList>
            <person name="Magnan C."/>
            <person name="Yu J."/>
            <person name="Chang I."/>
            <person name="Jahn E."/>
            <person name="Kanomata Y."/>
            <person name="Wu J."/>
            <person name="Zeller M."/>
            <person name="Oakes M."/>
            <person name="Baldi P."/>
            <person name="Sandmeyer S."/>
        </authorList>
    </citation>
    <scope>NUCLEOTIDE SEQUENCE [LARGE SCALE GENOMIC DNA]</scope>
    <source>
        <strain evidence="3">CLIB89(W29)</strain>
    </source>
</reference>
<evidence type="ECO:0000256" key="1">
    <source>
        <dbReference type="SAM" id="MobiDB-lite"/>
    </source>
</evidence>
<dbReference type="RefSeq" id="XP_505833.2">
    <property type="nucleotide sequence ID" value="XM_505833.3"/>
</dbReference>
<dbReference type="InterPro" id="IPR019148">
    <property type="entry name" value="Nuclear_protein_DGCR14_ESS-2"/>
</dbReference>
<dbReference type="KEGG" id="yli:2908709"/>
<name>A0A1D8NPT7_YARLL</name>
<proteinExistence type="predicted"/>
<organism evidence="2 3">
    <name type="scientific">Yarrowia lipolytica</name>
    <name type="common">Candida lipolytica</name>
    <dbReference type="NCBI Taxonomy" id="4952"/>
    <lineage>
        <taxon>Eukaryota</taxon>
        <taxon>Fungi</taxon>
        <taxon>Dikarya</taxon>
        <taxon>Ascomycota</taxon>
        <taxon>Saccharomycotina</taxon>
        <taxon>Dipodascomycetes</taxon>
        <taxon>Dipodascales</taxon>
        <taxon>Dipodascales incertae sedis</taxon>
        <taxon>Yarrowia</taxon>
    </lineage>
</organism>
<dbReference type="Pfam" id="PF09751">
    <property type="entry name" value="Es2"/>
    <property type="match status" value="1"/>
</dbReference>
<sequence length="267" mass="29760">MNKLKLVKTSKELALQQKRQGGDASSDEPPKQQLHITEPPSIVASETGNLKLVVPQTISEHNQLIVNEPVARQKPRNPVKILDEDDYAQKLKQIIESGGDTTAFQQKHTTEDNASFQQLIQVDNARRDVKTADIFSTTKLDNDWDKPNPKSALFFRPKDIPQEPSLRGEIAVENTIVVKENVEVEDPSKKSEQIADDIIAAVKGPHVDGYPFVTKNTYKIAPESKESMLLRKLTAKKTAKVTGDVTPRGDLSPAGRNLLNKISKRRK</sequence>
<accession>A0A1D8NPT7</accession>
<dbReference type="GeneID" id="2908709"/>
<gene>
    <name evidence="2" type="ORF">YALI1_F31875g</name>
</gene>
<evidence type="ECO:0000313" key="2">
    <source>
        <dbReference type="EMBL" id="AOW07650.1"/>
    </source>
</evidence>
<feature type="region of interest" description="Disordered" evidence="1">
    <location>
        <begin position="1"/>
        <end position="42"/>
    </location>
</feature>
<dbReference type="Proteomes" id="UP000182444">
    <property type="component" value="Chromosome 1F"/>
</dbReference>
<evidence type="ECO:0000313" key="3">
    <source>
        <dbReference type="Proteomes" id="UP000182444"/>
    </source>
</evidence>
<dbReference type="EMBL" id="CP017558">
    <property type="protein sequence ID" value="AOW07650.1"/>
    <property type="molecule type" value="Genomic_DNA"/>
</dbReference>
<protein>
    <submittedName>
        <fullName evidence="2">Uncharacterized protein</fullName>
    </submittedName>
</protein>
<dbReference type="VEuPathDB" id="FungiDB:YALI0_F24519g"/>
<dbReference type="AlphaFoldDB" id="A0A1D8NPT7"/>
<feature type="region of interest" description="Disordered" evidence="1">
    <location>
        <begin position="239"/>
        <end position="267"/>
    </location>
</feature>